<proteinExistence type="predicted"/>
<name>V6LGQ4_9EUKA</name>
<sequence length="154" mass="18442">MQKGYYIFQSQAFPKDRNVNTITIFINFRVFKQQWLRNKLMIHQQLVIRDHLYSFDIVNWSNRYPEVLRRVRLLLPLITLKLSGFVFEISLEKLRGVMKDQLQIGVSDNSEIFDTSSICIILESIRYIVYLMKCGEDSYIDTKFPMQVWSFDIQ</sequence>
<reference evidence="1" key="1">
    <citation type="journal article" date="2014" name="PLoS Genet.">
        <title>The Genome of Spironucleus salmonicida Highlights a Fish Pathogen Adapted to Fluctuating Environments.</title>
        <authorList>
            <person name="Xu F."/>
            <person name="Jerlstrom-Hultqvist J."/>
            <person name="Einarsson E."/>
            <person name="Astvaldsson A."/>
            <person name="Svard S.G."/>
            <person name="Andersson J.O."/>
        </authorList>
    </citation>
    <scope>NUCLEOTIDE SEQUENCE</scope>
</reference>
<protein>
    <submittedName>
        <fullName evidence="1">Uncharacterized protein</fullName>
    </submittedName>
</protein>
<dbReference type="EMBL" id="KI546135">
    <property type="protein sequence ID" value="EST43720.1"/>
    <property type="molecule type" value="Genomic_DNA"/>
</dbReference>
<organism evidence="1">
    <name type="scientific">Spironucleus salmonicida</name>
    <dbReference type="NCBI Taxonomy" id="348837"/>
    <lineage>
        <taxon>Eukaryota</taxon>
        <taxon>Metamonada</taxon>
        <taxon>Diplomonadida</taxon>
        <taxon>Hexamitidae</taxon>
        <taxon>Hexamitinae</taxon>
        <taxon>Spironucleus</taxon>
    </lineage>
</organism>
<accession>V6LGQ4</accession>
<gene>
    <name evidence="1" type="ORF">SS50377_16774</name>
</gene>
<dbReference type="AlphaFoldDB" id="V6LGQ4"/>
<evidence type="ECO:0000313" key="1">
    <source>
        <dbReference type="EMBL" id="EST43720.1"/>
    </source>
</evidence>